<dbReference type="Gene3D" id="1.20.58.1690">
    <property type="match status" value="1"/>
</dbReference>
<dbReference type="AlphaFoldDB" id="A0A9D2T6L3"/>
<dbReference type="InterPro" id="IPR024370">
    <property type="entry name" value="PBP_domain"/>
</dbReference>
<comment type="subcellular location">
    <subcellularLocation>
        <location evidence="2">Cell membrane</location>
        <topology evidence="2">Lipid-anchor</topology>
    </subcellularLocation>
</comment>
<keyword evidence="6" id="KW-0732">Signal</keyword>
<dbReference type="PANTHER" id="PTHR30570:SF1">
    <property type="entry name" value="PHOSPHATE-BINDING PROTEIN PSTS"/>
    <property type="match status" value="1"/>
</dbReference>
<dbReference type="SUPFAM" id="SSF53850">
    <property type="entry name" value="Periplasmic binding protein-like II"/>
    <property type="match status" value="1"/>
</dbReference>
<evidence type="ECO:0000313" key="12">
    <source>
        <dbReference type="Proteomes" id="UP000823883"/>
    </source>
</evidence>
<dbReference type="Gene3D" id="3.40.190.10">
    <property type="entry name" value="Periplasmic binding protein-like II"/>
    <property type="match status" value="2"/>
</dbReference>
<sequence length="748" mass="81380">MKSVLYGVFLISVSALLTSCSVLEDVWPQNLPVFSEAESSAQAENSASPEEGSSQAEEIPSGQAEESSAQSLWPVGRKGDLWILPDSDTHVYTQEELSSLTAEELRLARNELYARRGRIFSSSELAAYFGEKPWYHPSIRAEDFTNDLFSETERANLVLLQGLEAGQLAAPPLTPEQFPKIDGSTATLPISQALYQLVTGADALEAETAVTHTKTSSSYRNLLSSGSGTDLVIAYEPDSSVREEMETMGDPLLIKPIGRDALVFMVNRSNPVHSLTGQQLEDIYSGVLTNWKEVGGNDLAIAAFQRPSGSGSQSLMEKLVMKGRPMADAPAEYVVNEMGELLESVASYDNTGAALGYSVYYYARNMYQKPELSFMAVNGVSPSAQTIRDGSYPYVNDFYAAIRRDEPQGSPARILFDWLTSDDGQALINGLGYVGEKNIARRLPAALTGQPSQPSGTLDLPPDTVFLADGEYLYGESGTIVFDSRLEETAFIPRTSCQGLGIFSEWDKDKPLILTDTSISGHGNAGLYSLQTMDWILEPEYDFITAGPPGYLTVSGRPDPDTGAWTYSYSCVDAEGRVRFSGGDEAYDRYQDMCAESLPSTPEAFAGRYPEILAEHRASTDAVSFSYPISSGQDAVACIRSGSTDYYYSLNGEFLMAFDTADRSDASSYFYAEDLGHGAACLRELSSPGTVLYIYHDGVLTKTLTPESGESIIPGSSFYAVIAGNYVDIKNSQGQLCRRFLSGSSRRD</sequence>
<keyword evidence="5" id="KW-0592">Phosphate transport</keyword>
<comment type="caution">
    <text evidence="11">The sequence shown here is derived from an EMBL/GenBank/DDBJ whole genome shotgun (WGS) entry which is preliminary data.</text>
</comment>
<keyword evidence="7" id="KW-0564">Palmitate</keyword>
<feature type="domain" description="YARHG" evidence="10">
    <location>
        <begin position="80"/>
        <end position="165"/>
    </location>
</feature>
<dbReference type="InterPro" id="IPR050811">
    <property type="entry name" value="Phosphate_ABC_transporter"/>
</dbReference>
<organism evidence="11 12">
    <name type="scientific">Candidatus Lachnoclostridium pullistercoris</name>
    <dbReference type="NCBI Taxonomy" id="2838632"/>
    <lineage>
        <taxon>Bacteria</taxon>
        <taxon>Bacillati</taxon>
        <taxon>Bacillota</taxon>
        <taxon>Clostridia</taxon>
        <taxon>Lachnospirales</taxon>
        <taxon>Lachnospiraceae</taxon>
    </lineage>
</organism>
<dbReference type="PROSITE" id="PS51257">
    <property type="entry name" value="PROKAR_LIPOPROTEIN"/>
    <property type="match status" value="1"/>
</dbReference>
<reference evidence="11" key="1">
    <citation type="journal article" date="2021" name="PeerJ">
        <title>Extensive microbial diversity within the chicken gut microbiome revealed by metagenomics and culture.</title>
        <authorList>
            <person name="Gilroy R."/>
            <person name="Ravi A."/>
            <person name="Getino M."/>
            <person name="Pursley I."/>
            <person name="Horton D.L."/>
            <person name="Alikhan N.F."/>
            <person name="Baker D."/>
            <person name="Gharbi K."/>
            <person name="Hall N."/>
            <person name="Watson M."/>
            <person name="Adriaenssens E.M."/>
            <person name="Foster-Nyarko E."/>
            <person name="Jarju S."/>
            <person name="Secka A."/>
            <person name="Antonio M."/>
            <person name="Oren A."/>
            <person name="Chaudhuri R.R."/>
            <person name="La Ragione R."/>
            <person name="Hildebrand F."/>
            <person name="Pallen M.J."/>
        </authorList>
    </citation>
    <scope>NUCLEOTIDE SEQUENCE</scope>
    <source>
        <strain evidence="11">CHK183-5548</strain>
    </source>
</reference>
<dbReference type="GO" id="GO:0006817">
    <property type="term" value="P:phosphate ion transport"/>
    <property type="evidence" value="ECO:0007669"/>
    <property type="project" value="UniProtKB-KW"/>
</dbReference>
<keyword evidence="5" id="KW-0813">Transport</keyword>
<evidence type="ECO:0000256" key="1">
    <source>
        <dbReference type="ARBA" id="ARBA00002841"/>
    </source>
</evidence>
<evidence type="ECO:0000256" key="7">
    <source>
        <dbReference type="ARBA" id="ARBA00023139"/>
    </source>
</evidence>
<accession>A0A9D2T6L3</accession>
<feature type="region of interest" description="Disordered" evidence="9">
    <location>
        <begin position="38"/>
        <end position="70"/>
    </location>
</feature>
<feature type="compositionally biased region" description="Low complexity" evidence="9">
    <location>
        <begin position="38"/>
        <end position="51"/>
    </location>
</feature>
<evidence type="ECO:0000259" key="10">
    <source>
        <dbReference type="SMART" id="SM01324"/>
    </source>
</evidence>
<evidence type="ECO:0000256" key="9">
    <source>
        <dbReference type="SAM" id="MobiDB-lite"/>
    </source>
</evidence>
<evidence type="ECO:0000256" key="2">
    <source>
        <dbReference type="ARBA" id="ARBA00004193"/>
    </source>
</evidence>
<comment type="function">
    <text evidence="1">Part of the ABC transporter complex PstSACB involved in phosphate import.</text>
</comment>
<dbReference type="PANTHER" id="PTHR30570">
    <property type="entry name" value="PERIPLASMIC PHOSPHATE BINDING COMPONENT OF PHOSPHATE ABC TRANSPORTER"/>
    <property type="match status" value="1"/>
</dbReference>
<dbReference type="Proteomes" id="UP000823883">
    <property type="component" value="Unassembled WGS sequence"/>
</dbReference>
<name>A0A9D2T6L3_9FIRM</name>
<evidence type="ECO:0000256" key="8">
    <source>
        <dbReference type="ARBA" id="ARBA00023288"/>
    </source>
</evidence>
<dbReference type="EMBL" id="DWWL01000040">
    <property type="protein sequence ID" value="HJC47549.1"/>
    <property type="molecule type" value="Genomic_DNA"/>
</dbReference>
<reference evidence="11" key="2">
    <citation type="submission" date="2021-04" db="EMBL/GenBank/DDBJ databases">
        <authorList>
            <person name="Gilroy R."/>
        </authorList>
    </citation>
    <scope>NUCLEOTIDE SEQUENCE</scope>
    <source>
        <strain evidence="11">CHK183-5548</strain>
    </source>
</reference>
<evidence type="ECO:0000313" key="11">
    <source>
        <dbReference type="EMBL" id="HJC47549.1"/>
    </source>
</evidence>
<proteinExistence type="inferred from homology"/>
<protein>
    <submittedName>
        <fullName evidence="11">YARHG domain-containing protein</fullName>
    </submittedName>
</protein>
<evidence type="ECO:0000256" key="3">
    <source>
        <dbReference type="ARBA" id="ARBA00008725"/>
    </source>
</evidence>
<dbReference type="InterPro" id="IPR038434">
    <property type="entry name" value="YARHG_sf"/>
</dbReference>
<dbReference type="InterPro" id="IPR025582">
    <property type="entry name" value="YARHG_dom"/>
</dbReference>
<evidence type="ECO:0000256" key="4">
    <source>
        <dbReference type="ARBA" id="ARBA00011529"/>
    </source>
</evidence>
<evidence type="ECO:0000256" key="6">
    <source>
        <dbReference type="ARBA" id="ARBA00022729"/>
    </source>
</evidence>
<keyword evidence="8" id="KW-0449">Lipoprotein</keyword>
<comment type="subunit">
    <text evidence="4">The complex is composed of two ATP-binding proteins (PstB), two transmembrane proteins (PstC and PstA) and a solute-binding protein (PstS).</text>
</comment>
<dbReference type="Pfam" id="PF13308">
    <property type="entry name" value="YARHG"/>
    <property type="match status" value="1"/>
</dbReference>
<gene>
    <name evidence="11" type="ORF">IAA04_05815</name>
</gene>
<dbReference type="SMART" id="SM01324">
    <property type="entry name" value="YARHG"/>
    <property type="match status" value="1"/>
</dbReference>
<comment type="similarity">
    <text evidence="3">Belongs to the PstS family.</text>
</comment>
<dbReference type="Pfam" id="PF12849">
    <property type="entry name" value="PBP_like_2"/>
    <property type="match status" value="1"/>
</dbReference>
<evidence type="ECO:0000256" key="5">
    <source>
        <dbReference type="ARBA" id="ARBA00022592"/>
    </source>
</evidence>
<dbReference type="GO" id="GO:0005886">
    <property type="term" value="C:plasma membrane"/>
    <property type="evidence" value="ECO:0007669"/>
    <property type="project" value="UniProtKB-SubCell"/>
</dbReference>